<feature type="compositionally biased region" description="Basic and acidic residues" evidence="1">
    <location>
        <begin position="222"/>
        <end position="231"/>
    </location>
</feature>
<organism evidence="2">
    <name type="scientific">Timema poppense</name>
    <name type="common">Walking stick</name>
    <dbReference type="NCBI Taxonomy" id="170557"/>
    <lineage>
        <taxon>Eukaryota</taxon>
        <taxon>Metazoa</taxon>
        <taxon>Ecdysozoa</taxon>
        <taxon>Arthropoda</taxon>
        <taxon>Hexapoda</taxon>
        <taxon>Insecta</taxon>
        <taxon>Pterygota</taxon>
        <taxon>Neoptera</taxon>
        <taxon>Polyneoptera</taxon>
        <taxon>Phasmatodea</taxon>
        <taxon>Timematodea</taxon>
        <taxon>Timematoidea</taxon>
        <taxon>Timematidae</taxon>
        <taxon>Timema</taxon>
    </lineage>
</organism>
<sequence length="371" mass="43159">MFLDTPMSEERFVSHSTRHFTRQIQDILVAAEFSTVAGLKHEPGGNDGQQSAARHEMCSMESQERSRDNSRQDEMYIEIGVRAVTTLAGRNSESPPIPPVGRSDKNENNQNRYKTKESENQWNRPMNRDQQSRPSPRWPTCEPKVSQFEGNQRKQDGDQNTGQRNARMVRAEVHTDPDQFDLIQEHPVEPMEVGRRYPNESRCQLCLFKMTDELGKGSSQKSSRELRREGGSGRTPPSKLFNDTYLRSDQDKEIKSKTVHNTDYYQFYNLETKTNKNQKESDPVNVPSSQDRKNGSIDEYQLKLYQTNIMFLQQIIAAVIIKAGERKLRTMHETTNFRRGILCKEWEHKKLRMEIEDLKEHLHTLEGIKVR</sequence>
<protein>
    <submittedName>
        <fullName evidence="2">Uncharacterized protein</fullName>
    </submittedName>
</protein>
<feature type="region of interest" description="Disordered" evidence="1">
    <location>
        <begin position="39"/>
        <end position="74"/>
    </location>
</feature>
<dbReference type="Pfam" id="PF25828">
    <property type="entry name" value="CC_Cfap43"/>
    <property type="match status" value="1"/>
</dbReference>
<dbReference type="AlphaFoldDB" id="A0A7R9DJE9"/>
<feature type="compositionally biased region" description="Basic and acidic residues" evidence="1">
    <location>
        <begin position="53"/>
        <end position="74"/>
    </location>
</feature>
<evidence type="ECO:0000313" key="2">
    <source>
        <dbReference type="EMBL" id="CAD7415819.1"/>
    </source>
</evidence>
<reference evidence="2" key="1">
    <citation type="submission" date="2020-11" db="EMBL/GenBank/DDBJ databases">
        <authorList>
            <person name="Tran Van P."/>
        </authorList>
    </citation>
    <scope>NUCLEOTIDE SEQUENCE</scope>
</reference>
<name>A0A7R9DJE9_TIMPO</name>
<feature type="region of interest" description="Disordered" evidence="1">
    <location>
        <begin position="87"/>
        <end position="164"/>
    </location>
</feature>
<dbReference type="EMBL" id="OD009914">
    <property type="protein sequence ID" value="CAD7415819.1"/>
    <property type="molecule type" value="Genomic_DNA"/>
</dbReference>
<gene>
    <name evidence="2" type="ORF">TPSB3V08_LOCUS10593</name>
</gene>
<evidence type="ECO:0000256" key="1">
    <source>
        <dbReference type="SAM" id="MobiDB-lite"/>
    </source>
</evidence>
<accession>A0A7R9DJE9</accession>
<feature type="region of interest" description="Disordered" evidence="1">
    <location>
        <begin position="214"/>
        <end position="243"/>
    </location>
</feature>
<proteinExistence type="predicted"/>